<accession>A0ABS2R0N0</accession>
<protein>
    <submittedName>
        <fullName evidence="1">Uncharacterized protein</fullName>
    </submittedName>
</protein>
<reference evidence="1 2" key="1">
    <citation type="submission" date="2021-01" db="EMBL/GenBank/DDBJ databases">
        <title>Genomic Encyclopedia of Type Strains, Phase IV (KMG-IV): sequencing the most valuable type-strain genomes for metagenomic binning, comparative biology and taxonomic classification.</title>
        <authorList>
            <person name="Goeker M."/>
        </authorList>
    </citation>
    <scope>NUCLEOTIDE SEQUENCE [LARGE SCALE GENOMIC DNA]</scope>
    <source>
        <strain evidence="1 2">DSM 104297</strain>
    </source>
</reference>
<dbReference type="RefSeq" id="WP_205188768.1">
    <property type="nucleotide sequence ID" value="NZ_JAFBFC010000008.1"/>
</dbReference>
<comment type="caution">
    <text evidence="1">The sequence shown here is derived from an EMBL/GenBank/DDBJ whole genome shotgun (WGS) entry which is preliminary data.</text>
</comment>
<evidence type="ECO:0000313" key="1">
    <source>
        <dbReference type="EMBL" id="MBM7704772.1"/>
    </source>
</evidence>
<dbReference type="EMBL" id="JAFBFC010000008">
    <property type="protein sequence ID" value="MBM7704772.1"/>
    <property type="molecule type" value="Genomic_DNA"/>
</dbReference>
<keyword evidence="2" id="KW-1185">Reference proteome</keyword>
<name>A0ABS2R0N0_9BACI</name>
<organism evidence="1 2">
    <name type="scientific">Priestia iocasae</name>
    <dbReference type="NCBI Taxonomy" id="2291674"/>
    <lineage>
        <taxon>Bacteria</taxon>
        <taxon>Bacillati</taxon>
        <taxon>Bacillota</taxon>
        <taxon>Bacilli</taxon>
        <taxon>Bacillales</taxon>
        <taxon>Bacillaceae</taxon>
        <taxon>Priestia</taxon>
    </lineage>
</organism>
<dbReference type="Proteomes" id="UP000809829">
    <property type="component" value="Unassembled WGS sequence"/>
</dbReference>
<proteinExistence type="predicted"/>
<evidence type="ECO:0000313" key="2">
    <source>
        <dbReference type="Proteomes" id="UP000809829"/>
    </source>
</evidence>
<gene>
    <name evidence="1" type="ORF">JOC83_003631</name>
</gene>
<sequence>MYNNEKEKTPLQKYSEEQRRQDLQLLSVNELEVENTTTEDDTTTSVDIVFVEGEGWKLDSEH</sequence>